<feature type="compositionally biased region" description="Acidic residues" evidence="2">
    <location>
        <begin position="192"/>
        <end position="206"/>
    </location>
</feature>
<dbReference type="Proteomes" id="UP000022910">
    <property type="component" value="Unassembled WGS sequence"/>
</dbReference>
<dbReference type="HOGENOM" id="CLU_1332560_0_0_1"/>
<dbReference type="STRING" id="1432141.A0A015JLV2"/>
<dbReference type="AlphaFoldDB" id="A0A015JLV2"/>
<evidence type="ECO:0000256" key="2">
    <source>
        <dbReference type="SAM" id="MobiDB-lite"/>
    </source>
</evidence>
<comment type="caution">
    <text evidence="4">The sequence shown here is derived from an EMBL/GenBank/DDBJ whole genome shotgun (WGS) entry which is preliminary data.</text>
</comment>
<evidence type="ECO:0000259" key="3">
    <source>
        <dbReference type="PROSITE" id="PS50118"/>
    </source>
</evidence>
<accession>A0A015JLV2</accession>
<proteinExistence type="predicted"/>
<dbReference type="OrthoDB" id="2329796at2759"/>
<feature type="DNA-binding region" description="HMG box" evidence="1">
    <location>
        <begin position="57"/>
        <end position="136"/>
    </location>
</feature>
<evidence type="ECO:0000313" key="4">
    <source>
        <dbReference type="EMBL" id="EXX70502.1"/>
    </source>
</evidence>
<keyword evidence="5" id="KW-1185">Reference proteome</keyword>
<feature type="region of interest" description="Disordered" evidence="2">
    <location>
        <begin position="158"/>
        <end position="206"/>
    </location>
</feature>
<dbReference type="GO" id="GO:0005634">
    <property type="term" value="C:nucleus"/>
    <property type="evidence" value="ECO:0007669"/>
    <property type="project" value="UniProtKB-UniRule"/>
</dbReference>
<reference evidence="4 5" key="1">
    <citation type="submission" date="2014-02" db="EMBL/GenBank/DDBJ databases">
        <title>Single nucleus genome sequencing reveals high similarity among nuclei of an endomycorrhizal fungus.</title>
        <authorList>
            <person name="Lin K."/>
            <person name="Geurts R."/>
            <person name="Zhang Z."/>
            <person name="Limpens E."/>
            <person name="Saunders D.G."/>
            <person name="Mu D."/>
            <person name="Pang E."/>
            <person name="Cao H."/>
            <person name="Cha H."/>
            <person name="Lin T."/>
            <person name="Zhou Q."/>
            <person name="Shang Y."/>
            <person name="Li Y."/>
            <person name="Ivanov S."/>
            <person name="Sharma T."/>
            <person name="Velzen R.V."/>
            <person name="Ruijter N.D."/>
            <person name="Aanen D.K."/>
            <person name="Win J."/>
            <person name="Kamoun S."/>
            <person name="Bisseling T."/>
            <person name="Huang S."/>
        </authorList>
    </citation>
    <scope>NUCLEOTIDE SEQUENCE [LARGE SCALE GENOMIC DNA]</scope>
    <source>
        <strain evidence="5">DAOM197198w</strain>
    </source>
</reference>
<dbReference type="EMBL" id="JEMT01016578">
    <property type="protein sequence ID" value="EXX70502.1"/>
    <property type="molecule type" value="Genomic_DNA"/>
</dbReference>
<name>A0A015JLV2_RHIIW</name>
<keyword evidence="1" id="KW-0238">DNA-binding</keyword>
<sequence length="206" mass="24165">MAQESLVTDISELTLQVRSENKEELDNLLILLEKKIDNDEMPKANEILRYHDSDKKIKRPPNSIIIYTNQIGKFGLLNIIRNFCEKHGINKQKLVPISKKLSKILWEDLSSEHQNFFEELALKVNVEHKKLYPNYKYAVRKRKVRTTYKLYDFKTETDDSSLPLDEQVEEHYEDSTSSSTKATENKLTEKQDELDELILDSSDDEN</sequence>
<evidence type="ECO:0000313" key="5">
    <source>
        <dbReference type="Proteomes" id="UP000022910"/>
    </source>
</evidence>
<dbReference type="GO" id="GO:0003677">
    <property type="term" value="F:DNA binding"/>
    <property type="evidence" value="ECO:0007669"/>
    <property type="project" value="UniProtKB-UniRule"/>
</dbReference>
<dbReference type="Gene3D" id="1.10.30.10">
    <property type="entry name" value="High mobility group box domain"/>
    <property type="match status" value="1"/>
</dbReference>
<dbReference type="InterPro" id="IPR036910">
    <property type="entry name" value="HMG_box_dom_sf"/>
</dbReference>
<protein>
    <recommendedName>
        <fullName evidence="3">HMG box domain-containing protein</fullName>
    </recommendedName>
</protein>
<dbReference type="PROSITE" id="PS50118">
    <property type="entry name" value="HMG_BOX_2"/>
    <property type="match status" value="1"/>
</dbReference>
<keyword evidence="1" id="KW-0539">Nucleus</keyword>
<gene>
    <name evidence="4" type="ORF">RirG_086820</name>
</gene>
<dbReference type="InterPro" id="IPR009071">
    <property type="entry name" value="HMG_box_dom"/>
</dbReference>
<dbReference type="SUPFAM" id="SSF47095">
    <property type="entry name" value="HMG-box"/>
    <property type="match status" value="1"/>
</dbReference>
<evidence type="ECO:0000256" key="1">
    <source>
        <dbReference type="PROSITE-ProRule" id="PRU00267"/>
    </source>
</evidence>
<feature type="domain" description="HMG box" evidence="3">
    <location>
        <begin position="57"/>
        <end position="136"/>
    </location>
</feature>
<organism evidence="4 5">
    <name type="scientific">Rhizophagus irregularis (strain DAOM 197198w)</name>
    <name type="common">Glomus intraradices</name>
    <dbReference type="NCBI Taxonomy" id="1432141"/>
    <lineage>
        <taxon>Eukaryota</taxon>
        <taxon>Fungi</taxon>
        <taxon>Fungi incertae sedis</taxon>
        <taxon>Mucoromycota</taxon>
        <taxon>Glomeromycotina</taxon>
        <taxon>Glomeromycetes</taxon>
        <taxon>Glomerales</taxon>
        <taxon>Glomeraceae</taxon>
        <taxon>Rhizophagus</taxon>
    </lineage>
</organism>